<comment type="subcellular location">
    <subcellularLocation>
        <location evidence="1">Membrane</location>
        <topology evidence="1">Multi-pass membrane protein</topology>
    </subcellularLocation>
</comment>
<feature type="transmembrane region" description="Helical" evidence="5">
    <location>
        <begin position="200"/>
        <end position="218"/>
    </location>
</feature>
<feature type="transmembrane region" description="Helical" evidence="5">
    <location>
        <begin position="60"/>
        <end position="79"/>
    </location>
</feature>
<name>A0A1I6C567_9GAMM</name>
<keyword evidence="3 5" id="KW-1133">Transmembrane helix</keyword>
<dbReference type="InterPro" id="IPR051533">
    <property type="entry name" value="WaaL-like"/>
</dbReference>
<dbReference type="GO" id="GO:0016874">
    <property type="term" value="F:ligase activity"/>
    <property type="evidence" value="ECO:0007669"/>
    <property type="project" value="UniProtKB-KW"/>
</dbReference>
<evidence type="ECO:0000313" key="7">
    <source>
        <dbReference type="EMBL" id="SFQ88308.1"/>
    </source>
</evidence>
<keyword evidence="4 5" id="KW-0472">Membrane</keyword>
<dbReference type="PANTHER" id="PTHR37422">
    <property type="entry name" value="TEICHURONIC ACID BIOSYNTHESIS PROTEIN TUAE"/>
    <property type="match status" value="1"/>
</dbReference>
<evidence type="ECO:0000259" key="6">
    <source>
        <dbReference type="Pfam" id="PF04932"/>
    </source>
</evidence>
<feature type="transmembrane region" description="Helical" evidence="5">
    <location>
        <begin position="171"/>
        <end position="188"/>
    </location>
</feature>
<evidence type="ECO:0000256" key="1">
    <source>
        <dbReference type="ARBA" id="ARBA00004141"/>
    </source>
</evidence>
<dbReference type="Proteomes" id="UP000242815">
    <property type="component" value="Unassembled WGS sequence"/>
</dbReference>
<dbReference type="InterPro" id="IPR007016">
    <property type="entry name" value="O-antigen_ligase-rel_domated"/>
</dbReference>
<evidence type="ECO:0000313" key="8">
    <source>
        <dbReference type="Proteomes" id="UP000242815"/>
    </source>
</evidence>
<evidence type="ECO:0000256" key="3">
    <source>
        <dbReference type="ARBA" id="ARBA00022989"/>
    </source>
</evidence>
<dbReference type="Pfam" id="PF04932">
    <property type="entry name" value="Wzy_C"/>
    <property type="match status" value="1"/>
</dbReference>
<keyword evidence="2 5" id="KW-0812">Transmembrane</keyword>
<feature type="transmembrane region" description="Helical" evidence="5">
    <location>
        <begin position="86"/>
        <end position="108"/>
    </location>
</feature>
<feature type="domain" description="O-antigen ligase-related" evidence="6">
    <location>
        <begin position="44"/>
        <end position="180"/>
    </location>
</feature>
<evidence type="ECO:0000256" key="4">
    <source>
        <dbReference type="ARBA" id="ARBA00023136"/>
    </source>
</evidence>
<dbReference type="GO" id="GO:0016020">
    <property type="term" value="C:membrane"/>
    <property type="evidence" value="ECO:0007669"/>
    <property type="project" value="UniProtKB-SubCell"/>
</dbReference>
<feature type="transmembrane region" description="Helical" evidence="5">
    <location>
        <begin position="263"/>
        <end position="282"/>
    </location>
</feature>
<gene>
    <name evidence="7" type="ORF">SAMN05216578_11348</name>
</gene>
<dbReference type="PANTHER" id="PTHR37422:SF13">
    <property type="entry name" value="LIPOPOLYSACCHARIDE BIOSYNTHESIS PROTEIN PA4999-RELATED"/>
    <property type="match status" value="1"/>
</dbReference>
<evidence type="ECO:0000256" key="5">
    <source>
        <dbReference type="SAM" id="Phobius"/>
    </source>
</evidence>
<keyword evidence="7" id="KW-0436">Ligase</keyword>
<dbReference type="EMBL" id="FOYD01000013">
    <property type="protein sequence ID" value="SFQ88308.1"/>
    <property type="molecule type" value="Genomic_DNA"/>
</dbReference>
<feature type="transmembrane region" description="Helical" evidence="5">
    <location>
        <begin position="35"/>
        <end position="54"/>
    </location>
</feature>
<organism evidence="7 8">
    <name type="scientific">Halopseudomonas formosensis</name>
    <dbReference type="NCBI Taxonomy" id="1002526"/>
    <lineage>
        <taxon>Bacteria</taxon>
        <taxon>Pseudomonadati</taxon>
        <taxon>Pseudomonadota</taxon>
        <taxon>Gammaproteobacteria</taxon>
        <taxon>Pseudomonadales</taxon>
        <taxon>Pseudomonadaceae</taxon>
        <taxon>Halopseudomonas</taxon>
    </lineage>
</organism>
<protein>
    <submittedName>
        <fullName evidence="7">O-Antigen ligase</fullName>
    </submittedName>
</protein>
<sequence>MYPGFDNPRFFGQFQTIMIPIMHGLYFHRIWQEKIFNRGILAAILILQWCIVWALAGRGVMLGIAAAFSILLLTTGPRYRRLLLQALLAMLIGLALYWLFFFCIPSWAGLAQDIPSGLRFGLSKRDTLWLGAWEMIKSNPLLGVGPLHFSAVWNHIGAHPHQAVLQFAAEWGVPATLLLLWIVARAMWQGLMVVRTQPTPLDAGLWAALMASLVLAQVDGVFVMPYTEGWLALIAGLALARWQQPGHAANTLSLWSGYMMKAVLLLAVLVIAKILIVDVPVLHETYREFYEQHRIGSPPRFWDQGWIPM</sequence>
<evidence type="ECO:0000256" key="2">
    <source>
        <dbReference type="ARBA" id="ARBA00022692"/>
    </source>
</evidence>
<accession>A0A1I6C567</accession>
<dbReference type="AlphaFoldDB" id="A0A1I6C567"/>
<reference evidence="7 8" key="1">
    <citation type="submission" date="2016-10" db="EMBL/GenBank/DDBJ databases">
        <authorList>
            <person name="de Groot N.N."/>
        </authorList>
    </citation>
    <scope>NUCLEOTIDE SEQUENCE [LARGE SCALE GENOMIC DNA]</scope>
    <source>
        <strain evidence="7 8">JCM 18415</strain>
    </source>
</reference>
<proteinExistence type="predicted"/>
<feature type="transmembrane region" description="Helical" evidence="5">
    <location>
        <begin position="12"/>
        <end position="28"/>
    </location>
</feature>